<dbReference type="STRING" id="470826.SAMN04488027_101149"/>
<dbReference type="PANTHER" id="PTHR33932">
    <property type="entry name" value="NA(+)/H(+) ANTIPORTER SUBUNIT B"/>
    <property type="match status" value="1"/>
</dbReference>
<dbReference type="RefSeq" id="WP_093364317.1">
    <property type="nucleotide sequence ID" value="NZ_FNCW01000001.1"/>
</dbReference>
<feature type="domain" description="Na+/H+ antiporter MnhB subunit-related protein" evidence="8">
    <location>
        <begin position="5"/>
        <end position="127"/>
    </location>
</feature>
<dbReference type="EMBL" id="FNCW01000001">
    <property type="protein sequence ID" value="SDG40526.1"/>
    <property type="molecule type" value="Genomic_DNA"/>
</dbReference>
<evidence type="ECO:0000256" key="5">
    <source>
        <dbReference type="ARBA" id="ARBA00022989"/>
    </source>
</evidence>
<evidence type="ECO:0000256" key="4">
    <source>
        <dbReference type="ARBA" id="ARBA00022692"/>
    </source>
</evidence>
<accession>A0A1G7TZ17</accession>
<evidence type="ECO:0000256" key="7">
    <source>
        <dbReference type="SAM" id="Phobius"/>
    </source>
</evidence>
<comment type="similarity">
    <text evidence="2">Belongs to the CPA3 antiporters (TC 2.A.63) subunit B family.</text>
</comment>
<keyword evidence="4 7" id="KW-0812">Transmembrane</keyword>
<dbReference type="AlphaFoldDB" id="A0A1G7TZ17"/>
<evidence type="ECO:0000313" key="9">
    <source>
        <dbReference type="EMBL" id="SDG40526.1"/>
    </source>
</evidence>
<evidence type="ECO:0000256" key="6">
    <source>
        <dbReference type="ARBA" id="ARBA00023136"/>
    </source>
</evidence>
<sequence length="137" mass="14555">MRTIILKSASSYLLPVLLLFSVFILLRGHYLPGGGFVGGLVAAIAFVLDAFSNGLDKAKKILKFHPGFLMPVGLMIAFLSGISPMLLADLPMMTGIWAENPIPVIGAIGSPLFFDIGVYLVVIGSSLTIIFTISESV</sequence>
<feature type="transmembrane region" description="Helical" evidence="7">
    <location>
        <begin position="108"/>
        <end position="133"/>
    </location>
</feature>
<dbReference type="PANTHER" id="PTHR33932:SF4">
    <property type="entry name" value="NA(+)_H(+) ANTIPORTER SUBUNIT B"/>
    <property type="match status" value="1"/>
</dbReference>
<evidence type="ECO:0000256" key="3">
    <source>
        <dbReference type="ARBA" id="ARBA00022475"/>
    </source>
</evidence>
<organism evidence="9 10">
    <name type="scientific">Psychroflexus sediminis</name>
    <dbReference type="NCBI Taxonomy" id="470826"/>
    <lineage>
        <taxon>Bacteria</taxon>
        <taxon>Pseudomonadati</taxon>
        <taxon>Bacteroidota</taxon>
        <taxon>Flavobacteriia</taxon>
        <taxon>Flavobacteriales</taxon>
        <taxon>Flavobacteriaceae</taxon>
        <taxon>Psychroflexus</taxon>
    </lineage>
</organism>
<feature type="transmembrane region" description="Helical" evidence="7">
    <location>
        <begin position="36"/>
        <end position="55"/>
    </location>
</feature>
<reference evidence="9 10" key="1">
    <citation type="submission" date="2016-10" db="EMBL/GenBank/DDBJ databases">
        <authorList>
            <person name="de Groot N.N."/>
        </authorList>
    </citation>
    <scope>NUCLEOTIDE SEQUENCE [LARGE SCALE GENOMIC DNA]</scope>
    <source>
        <strain evidence="9 10">DSM 19803</strain>
    </source>
</reference>
<keyword evidence="3" id="KW-1003">Cell membrane</keyword>
<keyword evidence="6 7" id="KW-0472">Membrane</keyword>
<comment type="subcellular location">
    <subcellularLocation>
        <location evidence="1">Cell membrane</location>
        <topology evidence="1">Multi-pass membrane protein</topology>
    </subcellularLocation>
</comment>
<dbReference type="GO" id="GO:0005886">
    <property type="term" value="C:plasma membrane"/>
    <property type="evidence" value="ECO:0007669"/>
    <property type="project" value="UniProtKB-SubCell"/>
</dbReference>
<keyword evidence="5 7" id="KW-1133">Transmembrane helix</keyword>
<proteinExistence type="inferred from homology"/>
<dbReference type="NCBIfam" id="NF009163">
    <property type="entry name" value="PRK12509.1"/>
    <property type="match status" value="1"/>
</dbReference>
<keyword evidence="10" id="KW-1185">Reference proteome</keyword>
<evidence type="ECO:0000313" key="10">
    <source>
        <dbReference type="Proteomes" id="UP000199296"/>
    </source>
</evidence>
<dbReference type="Proteomes" id="UP000199296">
    <property type="component" value="Unassembled WGS sequence"/>
</dbReference>
<dbReference type="Pfam" id="PF04039">
    <property type="entry name" value="MnhB"/>
    <property type="match status" value="1"/>
</dbReference>
<dbReference type="InterPro" id="IPR050622">
    <property type="entry name" value="CPA3_antiporter_subunitB"/>
</dbReference>
<dbReference type="OrthoDB" id="9798859at2"/>
<feature type="transmembrane region" description="Helical" evidence="7">
    <location>
        <begin position="67"/>
        <end position="88"/>
    </location>
</feature>
<protein>
    <submittedName>
        <fullName evidence="9">Multisubunit sodium/proton antiporter, MrpB subunit</fullName>
    </submittedName>
</protein>
<gene>
    <name evidence="9" type="ORF">SAMN04488027_101149</name>
</gene>
<feature type="transmembrane region" description="Helical" evidence="7">
    <location>
        <begin position="12"/>
        <end position="30"/>
    </location>
</feature>
<evidence type="ECO:0000256" key="2">
    <source>
        <dbReference type="ARBA" id="ARBA00009425"/>
    </source>
</evidence>
<evidence type="ECO:0000256" key="1">
    <source>
        <dbReference type="ARBA" id="ARBA00004651"/>
    </source>
</evidence>
<name>A0A1G7TZ17_9FLAO</name>
<evidence type="ECO:0000259" key="8">
    <source>
        <dbReference type="Pfam" id="PF04039"/>
    </source>
</evidence>
<dbReference type="InterPro" id="IPR007182">
    <property type="entry name" value="MnhB"/>
</dbReference>